<accession>A0A2U1JHP5</accession>
<dbReference type="EMBL" id="QCZI01000012">
    <property type="protein sequence ID" value="PWA04641.1"/>
    <property type="molecule type" value="Genomic_DNA"/>
</dbReference>
<keyword evidence="1" id="KW-0472">Membrane</keyword>
<feature type="domain" description="Transposase DDE" evidence="2">
    <location>
        <begin position="3"/>
        <end position="98"/>
    </location>
</feature>
<dbReference type="PANTHER" id="PTHR33408">
    <property type="entry name" value="TRANSPOSASE"/>
    <property type="match status" value="1"/>
</dbReference>
<evidence type="ECO:0000313" key="3">
    <source>
        <dbReference type="EMBL" id="PWA04641.1"/>
    </source>
</evidence>
<protein>
    <recommendedName>
        <fullName evidence="2">Transposase DDE domain-containing protein</fullName>
    </recommendedName>
</protein>
<dbReference type="Proteomes" id="UP000245449">
    <property type="component" value="Unassembled WGS sequence"/>
</dbReference>
<sequence>MKHYKTNACLACEFFSQCTQNKKGRLLEHSQHADLIHENKVRIQNIYEIYRRRQAIVEHPYGVIKRQWDFYYIMTKRTIKHASAYVGLIFTAYNLHRIFNLIDQNELKRYLKVLSLLFWIIKTFFRAFCGSLFFETNNMSFCKRNFYCGLNPLYLLPD</sequence>
<keyword evidence="1" id="KW-1133">Transmembrane helix</keyword>
<evidence type="ECO:0000313" key="4">
    <source>
        <dbReference type="Proteomes" id="UP000245449"/>
    </source>
</evidence>
<keyword evidence="4" id="KW-1185">Reference proteome</keyword>
<reference evidence="3 4" key="1">
    <citation type="submission" date="2018-04" db="EMBL/GenBank/DDBJ databases">
        <title>Flavobacterium sp. nov., isolated from glacier ice.</title>
        <authorList>
            <person name="Liu Q."/>
            <person name="Xin Y.-H."/>
        </authorList>
    </citation>
    <scope>NUCLEOTIDE SEQUENCE [LARGE SCALE GENOMIC DNA]</scope>
    <source>
        <strain evidence="3 4">RB1R5</strain>
    </source>
</reference>
<proteinExistence type="predicted"/>
<keyword evidence="1" id="KW-0812">Transmembrane</keyword>
<organism evidence="3 4">
    <name type="scientific">Flavobacterium psychrotolerans</name>
    <dbReference type="NCBI Taxonomy" id="2169410"/>
    <lineage>
        <taxon>Bacteria</taxon>
        <taxon>Pseudomonadati</taxon>
        <taxon>Bacteroidota</taxon>
        <taxon>Flavobacteriia</taxon>
        <taxon>Flavobacteriales</taxon>
        <taxon>Flavobacteriaceae</taxon>
        <taxon>Flavobacterium</taxon>
    </lineage>
</organism>
<gene>
    <name evidence="3" type="ORF">DB895_10295</name>
</gene>
<evidence type="ECO:0000256" key="1">
    <source>
        <dbReference type="SAM" id="Phobius"/>
    </source>
</evidence>
<dbReference type="Pfam" id="PF13751">
    <property type="entry name" value="DDE_Tnp_1_6"/>
    <property type="match status" value="1"/>
</dbReference>
<feature type="transmembrane region" description="Helical" evidence="1">
    <location>
        <begin position="82"/>
        <end position="102"/>
    </location>
</feature>
<dbReference type="InterPro" id="IPR025668">
    <property type="entry name" value="Tnp_DDE_dom"/>
</dbReference>
<dbReference type="AlphaFoldDB" id="A0A2U1JHP5"/>
<dbReference type="OrthoDB" id="1121830at2"/>
<name>A0A2U1JHP5_9FLAO</name>
<comment type="caution">
    <text evidence="3">The sequence shown here is derived from an EMBL/GenBank/DDBJ whole genome shotgun (WGS) entry which is preliminary data.</text>
</comment>
<evidence type="ECO:0000259" key="2">
    <source>
        <dbReference type="Pfam" id="PF13751"/>
    </source>
</evidence>
<dbReference type="PANTHER" id="PTHR33408:SF2">
    <property type="entry name" value="TRANSPOSASE DDE DOMAIN-CONTAINING PROTEIN"/>
    <property type="match status" value="1"/>
</dbReference>
<feature type="transmembrane region" description="Helical" evidence="1">
    <location>
        <begin position="114"/>
        <end position="134"/>
    </location>
</feature>